<feature type="transmembrane region" description="Helical" evidence="1">
    <location>
        <begin position="90"/>
        <end position="111"/>
    </location>
</feature>
<keyword evidence="1" id="KW-0812">Transmembrane</keyword>
<proteinExistence type="predicted"/>
<gene>
    <name evidence="2" type="ORF">CA13_22360</name>
</gene>
<dbReference type="Proteomes" id="UP000315010">
    <property type="component" value="Unassembled WGS sequence"/>
</dbReference>
<keyword evidence="1" id="KW-1133">Transmembrane helix</keyword>
<dbReference type="InterPro" id="IPR012373">
    <property type="entry name" value="Ferrdict_sens_TM"/>
</dbReference>
<dbReference type="RefSeq" id="WP_146396032.1">
    <property type="nucleotide sequence ID" value="NZ_SJPJ01000001.1"/>
</dbReference>
<protein>
    <submittedName>
        <fullName evidence="2">FecR protein</fullName>
    </submittedName>
</protein>
<keyword evidence="1" id="KW-0472">Membrane</keyword>
<evidence type="ECO:0000313" key="3">
    <source>
        <dbReference type="Proteomes" id="UP000315010"/>
    </source>
</evidence>
<dbReference type="Gene3D" id="2.60.120.1060">
    <property type="entry name" value="NPCBM/NEW2 domain"/>
    <property type="match status" value="1"/>
</dbReference>
<organism evidence="2 3">
    <name type="scientific">Novipirellula herctigrandis</name>
    <dbReference type="NCBI Taxonomy" id="2527986"/>
    <lineage>
        <taxon>Bacteria</taxon>
        <taxon>Pseudomonadati</taxon>
        <taxon>Planctomycetota</taxon>
        <taxon>Planctomycetia</taxon>
        <taxon>Pirellulales</taxon>
        <taxon>Pirellulaceae</taxon>
        <taxon>Novipirellula</taxon>
    </lineage>
</organism>
<dbReference type="PANTHER" id="PTHR30273">
    <property type="entry name" value="PERIPLASMIC SIGNAL SENSOR AND SIGMA FACTOR ACTIVATOR FECR-RELATED"/>
    <property type="match status" value="1"/>
</dbReference>
<reference evidence="2 3" key="1">
    <citation type="submission" date="2019-02" db="EMBL/GenBank/DDBJ databases">
        <title>Deep-cultivation of Planctomycetes and their phenomic and genomic characterization uncovers novel biology.</title>
        <authorList>
            <person name="Wiegand S."/>
            <person name="Jogler M."/>
            <person name="Boedeker C."/>
            <person name="Pinto D."/>
            <person name="Vollmers J."/>
            <person name="Rivas-Marin E."/>
            <person name="Kohn T."/>
            <person name="Peeters S.H."/>
            <person name="Heuer A."/>
            <person name="Rast P."/>
            <person name="Oberbeckmann S."/>
            <person name="Bunk B."/>
            <person name="Jeske O."/>
            <person name="Meyerdierks A."/>
            <person name="Storesund J.E."/>
            <person name="Kallscheuer N."/>
            <person name="Luecker S."/>
            <person name="Lage O.M."/>
            <person name="Pohl T."/>
            <person name="Merkel B.J."/>
            <person name="Hornburger P."/>
            <person name="Mueller R.-W."/>
            <person name="Bruemmer F."/>
            <person name="Labrenz M."/>
            <person name="Spormann A.M."/>
            <person name="Op Den Camp H."/>
            <person name="Overmann J."/>
            <person name="Amann R."/>
            <person name="Jetten M.S.M."/>
            <person name="Mascher T."/>
            <person name="Medema M.H."/>
            <person name="Devos D.P."/>
            <person name="Kaster A.-K."/>
            <person name="Ovreas L."/>
            <person name="Rohde M."/>
            <person name="Galperin M.Y."/>
            <person name="Jogler C."/>
        </authorList>
    </citation>
    <scope>NUCLEOTIDE SEQUENCE [LARGE SCALE GENOMIC DNA]</scope>
    <source>
        <strain evidence="2 3">CA13</strain>
    </source>
</reference>
<evidence type="ECO:0000313" key="2">
    <source>
        <dbReference type="EMBL" id="TWT80790.1"/>
    </source>
</evidence>
<dbReference type="OrthoDB" id="265762at2"/>
<evidence type="ECO:0000256" key="1">
    <source>
        <dbReference type="SAM" id="Phobius"/>
    </source>
</evidence>
<keyword evidence="3" id="KW-1185">Reference proteome</keyword>
<dbReference type="PANTHER" id="PTHR30273:SF2">
    <property type="entry name" value="PROTEIN FECR"/>
    <property type="match status" value="1"/>
</dbReference>
<name>A0A5C5Z0U7_9BACT</name>
<accession>A0A5C5Z0U7</accession>
<comment type="caution">
    <text evidence="2">The sequence shown here is derived from an EMBL/GenBank/DDBJ whole genome shotgun (WGS) entry which is preliminary data.</text>
</comment>
<dbReference type="Gene3D" id="2.60.120.1440">
    <property type="match status" value="1"/>
</dbReference>
<dbReference type="AlphaFoldDB" id="A0A5C5Z0U7"/>
<sequence>MNQDIGDLIFQAIDEKISADDFERLQDAIENDQEVCVEYLRVVNLSESLEEIAHNRAIDDAPTLPKMTQPKRLLNSASDSASRTRPFSSITWLSVVAATLLIGVTLGWYWLPLMQTTAENKSVTEIVPAVKNAPTTDDAVDSEPLYVAQITSVTTDVVWGKGTAAADFLLRVRRGDRLEIETGLVHVEYFSGAKLIINGPSTFVTTGIHSGRLERGQVTGKVEGGDFLLTTPSARVLDLGTEFGVAVNDANGTDVCVFDGEVEVLSDLAGSESRRPVSLTEGMSARVDHEGDINQALAVDTKQFTREFPGTLSRDASQISLVDLLSATSENHFRLAGVIAADTGAPDQNPWLKNDGPGNSLSRDYQRTFWHPYVDGVFIPTESGTNTQLDSLNHQVNLPNSSGQTWGPIWSRRKINGPSAMVVLDDYWGTETLEHVIKRLDHCNTGMIGIHSNAGVTFDLDAVRRHAGSPTEFSGILSNLDNSELRRATPDPNWLKKKHFSADFRVFVDGELRASRLDFSRADGEMTISVKLTDEDRFLTFVSTDFDTFNGFDHVVVIDPVLNLK</sequence>
<dbReference type="EMBL" id="SJPJ01000001">
    <property type="protein sequence ID" value="TWT80790.1"/>
    <property type="molecule type" value="Genomic_DNA"/>
</dbReference>
<dbReference type="InterPro" id="IPR038637">
    <property type="entry name" value="NPCBM_sf"/>
</dbReference>
<dbReference type="GO" id="GO:0016989">
    <property type="term" value="F:sigma factor antagonist activity"/>
    <property type="evidence" value="ECO:0007669"/>
    <property type="project" value="TreeGrafter"/>
</dbReference>